<dbReference type="OrthoDB" id="1245528at2759"/>
<feature type="non-terminal residue" evidence="2">
    <location>
        <position position="1"/>
    </location>
</feature>
<dbReference type="Gene3D" id="1.20.1280.50">
    <property type="match status" value="1"/>
</dbReference>
<reference evidence="3" key="1">
    <citation type="submission" date="2016-06" db="EMBL/GenBank/DDBJ databases">
        <title>Parallel loss of symbiosis genes in relatives of nitrogen-fixing non-legume Parasponia.</title>
        <authorList>
            <person name="Van Velzen R."/>
            <person name="Holmer R."/>
            <person name="Bu F."/>
            <person name="Rutten L."/>
            <person name="Van Zeijl A."/>
            <person name="Liu W."/>
            <person name="Santuari L."/>
            <person name="Cao Q."/>
            <person name="Sharma T."/>
            <person name="Shen D."/>
            <person name="Roswanjaya Y."/>
            <person name="Wardhani T."/>
            <person name="Kalhor M.S."/>
            <person name="Jansen J."/>
            <person name="Van den Hoogen J."/>
            <person name="Gungor B."/>
            <person name="Hartog M."/>
            <person name="Hontelez J."/>
            <person name="Verver J."/>
            <person name="Yang W.-C."/>
            <person name="Schijlen E."/>
            <person name="Repin R."/>
            <person name="Schilthuizen M."/>
            <person name="Schranz E."/>
            <person name="Heidstra R."/>
            <person name="Miyata K."/>
            <person name="Fedorova E."/>
            <person name="Kohlen W."/>
            <person name="Bisseling T."/>
            <person name="Smit S."/>
            <person name="Geurts R."/>
        </authorList>
    </citation>
    <scope>NUCLEOTIDE SEQUENCE [LARGE SCALE GENOMIC DNA]</scope>
    <source>
        <strain evidence="3">cv. WU1-14</strain>
    </source>
</reference>
<dbReference type="InterPro" id="IPR050796">
    <property type="entry name" value="SCF_F-box_component"/>
</dbReference>
<name>A0A2P5BE58_PARAD</name>
<protein>
    <submittedName>
        <fullName evidence="2">F-box domain containing protein</fullName>
    </submittedName>
</protein>
<dbReference type="Proteomes" id="UP000237105">
    <property type="component" value="Unassembled WGS sequence"/>
</dbReference>
<feature type="domain" description="F-box" evidence="1">
    <location>
        <begin position="32"/>
        <end position="70"/>
    </location>
</feature>
<evidence type="ECO:0000313" key="3">
    <source>
        <dbReference type="Proteomes" id="UP000237105"/>
    </source>
</evidence>
<comment type="caution">
    <text evidence="2">The sequence shown here is derived from an EMBL/GenBank/DDBJ whole genome shotgun (WGS) entry which is preliminary data.</text>
</comment>
<gene>
    <name evidence="2" type="ORF">PanWU01x14_246990</name>
</gene>
<accession>A0A2P5BE58</accession>
<dbReference type="CDD" id="cd22157">
    <property type="entry name" value="F-box_AtFBW1-like"/>
    <property type="match status" value="1"/>
</dbReference>
<organism evidence="2 3">
    <name type="scientific">Parasponia andersonii</name>
    <name type="common">Sponia andersonii</name>
    <dbReference type="NCBI Taxonomy" id="3476"/>
    <lineage>
        <taxon>Eukaryota</taxon>
        <taxon>Viridiplantae</taxon>
        <taxon>Streptophyta</taxon>
        <taxon>Embryophyta</taxon>
        <taxon>Tracheophyta</taxon>
        <taxon>Spermatophyta</taxon>
        <taxon>Magnoliopsida</taxon>
        <taxon>eudicotyledons</taxon>
        <taxon>Gunneridae</taxon>
        <taxon>Pentapetalae</taxon>
        <taxon>rosids</taxon>
        <taxon>fabids</taxon>
        <taxon>Rosales</taxon>
        <taxon>Cannabaceae</taxon>
        <taxon>Parasponia</taxon>
    </lineage>
</organism>
<sequence>EGIIISPHVQRWRNDHHHKHNQNCVSPELHHSDMIKEILLRLPIKSLLRFRGLCKQWRDLIQHPDFIKVHMSRATPLLVSNRDFITHSDFASTASHHPANPSDPYYQFSILGICEGLVVEIPPDILQVRNPATRQALVLPRQPSSKTFPEMHFNFNSRTGVATLLCEKLDTFGFTGGFKILKIGQDKEIDQKKDLQISSFNIENESFLNSNFPLDIFADSPEPHPFWWNNCLAVGALTGIKLRVLVLEKQHGEGNGEYKCREEVFVPLRFLDRNPDRKEGLVPIDLWFSSQGTHKWRYYMKTKEIKEWSLIGVKMLEYQHRLKMLDGMQSMKDDWNNQFHT</sequence>
<keyword evidence="3" id="KW-1185">Reference proteome</keyword>
<evidence type="ECO:0000259" key="1">
    <source>
        <dbReference type="SMART" id="SM00256"/>
    </source>
</evidence>
<dbReference type="Pfam" id="PF00646">
    <property type="entry name" value="F-box"/>
    <property type="match status" value="1"/>
</dbReference>
<dbReference type="InterPro" id="IPR001810">
    <property type="entry name" value="F-box_dom"/>
</dbReference>
<dbReference type="InterPro" id="IPR036047">
    <property type="entry name" value="F-box-like_dom_sf"/>
</dbReference>
<dbReference type="SMART" id="SM00256">
    <property type="entry name" value="FBOX"/>
    <property type="match status" value="1"/>
</dbReference>
<dbReference type="PANTHER" id="PTHR31672">
    <property type="entry name" value="BNACNNG10540D PROTEIN"/>
    <property type="match status" value="1"/>
</dbReference>
<dbReference type="EMBL" id="JXTB01000300">
    <property type="protein sequence ID" value="PON47082.1"/>
    <property type="molecule type" value="Genomic_DNA"/>
</dbReference>
<proteinExistence type="predicted"/>
<dbReference type="AlphaFoldDB" id="A0A2P5BE58"/>
<evidence type="ECO:0000313" key="2">
    <source>
        <dbReference type="EMBL" id="PON47082.1"/>
    </source>
</evidence>
<dbReference type="PANTHER" id="PTHR31672:SF13">
    <property type="entry name" value="F-BOX PROTEIN CPR30-LIKE"/>
    <property type="match status" value="1"/>
</dbReference>
<dbReference type="SUPFAM" id="SSF81383">
    <property type="entry name" value="F-box domain"/>
    <property type="match status" value="1"/>
</dbReference>